<dbReference type="GO" id="GO:0016298">
    <property type="term" value="F:lipase activity"/>
    <property type="evidence" value="ECO:0007669"/>
    <property type="project" value="TreeGrafter"/>
</dbReference>
<dbReference type="InterPro" id="IPR002918">
    <property type="entry name" value="Lipase_EstA/Esterase_EstB"/>
</dbReference>
<reference evidence="2 3" key="2">
    <citation type="journal article" date="2017" name="Sci. Rep.">
        <title>Ant-infecting Ophiocordyceps genomes reveal a high diversity of potential behavioral manipulation genes and a possible major role for enterotoxins.</title>
        <authorList>
            <person name="de Bekker C."/>
            <person name="Ohm R.A."/>
            <person name="Evans H.C."/>
            <person name="Brachmann A."/>
            <person name="Hughes D.P."/>
        </authorList>
    </citation>
    <scope>NUCLEOTIDE SEQUENCE [LARGE SCALE GENOMIC DNA]</scope>
    <source>
        <strain evidence="2 3">SC16a</strain>
    </source>
</reference>
<organism evidence="2 3">
    <name type="scientific">Ophiocordyceps unilateralis</name>
    <name type="common">Zombie-ant fungus</name>
    <name type="synonym">Torrubia unilateralis</name>
    <dbReference type="NCBI Taxonomy" id="268505"/>
    <lineage>
        <taxon>Eukaryota</taxon>
        <taxon>Fungi</taxon>
        <taxon>Dikarya</taxon>
        <taxon>Ascomycota</taxon>
        <taxon>Pezizomycotina</taxon>
        <taxon>Sordariomycetes</taxon>
        <taxon>Hypocreomycetidae</taxon>
        <taxon>Hypocreales</taxon>
        <taxon>Ophiocordycipitaceae</taxon>
        <taxon>Ophiocordyceps</taxon>
    </lineage>
</organism>
<dbReference type="SUPFAM" id="SSF53474">
    <property type="entry name" value="alpha/beta-Hydrolases"/>
    <property type="match status" value="1"/>
</dbReference>
<proteinExistence type="predicted"/>
<name>A0A2A9P169_OPHUN</name>
<evidence type="ECO:0000313" key="2">
    <source>
        <dbReference type="EMBL" id="PFH54911.1"/>
    </source>
</evidence>
<feature type="chain" id="PRO_5012879944" description="AB hydrolase-1 domain-containing protein" evidence="1">
    <location>
        <begin position="21"/>
        <end position="293"/>
    </location>
</feature>
<dbReference type="Proteomes" id="UP000037136">
    <property type="component" value="Unassembled WGS sequence"/>
</dbReference>
<dbReference type="PANTHER" id="PTHR32015:SF1">
    <property type="entry name" value="LIPASE"/>
    <property type="match status" value="1"/>
</dbReference>
<dbReference type="InterPro" id="IPR029058">
    <property type="entry name" value="AB_hydrolase_fold"/>
</dbReference>
<reference evidence="2 3" key="1">
    <citation type="journal article" date="2015" name="BMC Genomics">
        <title>Gene expression during zombie ant biting behavior reflects the complexity underlying fungal parasitic behavioral manipulation.</title>
        <authorList>
            <person name="de Bekker C."/>
            <person name="Ohm R.A."/>
            <person name="Loreto R.G."/>
            <person name="Sebastian A."/>
            <person name="Albert I."/>
            <person name="Merrow M."/>
            <person name="Brachmann A."/>
            <person name="Hughes D.P."/>
        </authorList>
    </citation>
    <scope>NUCLEOTIDE SEQUENCE [LARGE SCALE GENOMIC DNA]</scope>
    <source>
        <strain evidence="2 3">SC16a</strain>
    </source>
</reference>
<dbReference type="Pfam" id="PF01674">
    <property type="entry name" value="Lipase_2"/>
    <property type="match status" value="1"/>
</dbReference>
<dbReference type="STRING" id="268505.A0A2A9P169"/>
<accession>A0A2A9P169</accession>
<gene>
    <name evidence="2" type="ORF">XA68_12023</name>
</gene>
<protein>
    <recommendedName>
        <fullName evidence="4">AB hydrolase-1 domain-containing protein</fullName>
    </recommendedName>
</protein>
<dbReference type="GO" id="GO:0016042">
    <property type="term" value="P:lipid catabolic process"/>
    <property type="evidence" value="ECO:0007669"/>
    <property type="project" value="InterPro"/>
</dbReference>
<sequence length="293" mass="31905">MVSLARLLIAGLLSLAAVSASPVPEEQKQQQQQQQQHLEQLERELAAFGGTNDWSCKSANKPVVLLHGLFGSDKTDLYVFGKWLRRRGYCIFALTYGTYTPHLPFWAGIKPIAESSGEIAAFINEVRRRTGAIKVDVVGHSEGAFQALYVSKFRGMADSIDSIVAIAPPTHGTDVSGLYKYASLIGVRHLLDVVGCAACEELGTDGSAVLRLNDGRPIVQPGNSVTVITSRNDEIVTPPATAFVNEAGVRNLYVQDSCPRDIIGHVTEALDPNIWNLALNALERKFDRKFACI</sequence>
<evidence type="ECO:0000256" key="1">
    <source>
        <dbReference type="SAM" id="SignalP"/>
    </source>
</evidence>
<keyword evidence="1" id="KW-0732">Signal</keyword>
<feature type="signal peptide" evidence="1">
    <location>
        <begin position="1"/>
        <end position="20"/>
    </location>
</feature>
<dbReference type="EMBL" id="LAZP02001805">
    <property type="protein sequence ID" value="PFH54911.1"/>
    <property type="molecule type" value="Genomic_DNA"/>
</dbReference>
<dbReference type="Gene3D" id="3.40.50.1820">
    <property type="entry name" value="alpha/beta hydrolase"/>
    <property type="match status" value="1"/>
</dbReference>
<dbReference type="PANTHER" id="PTHR32015">
    <property type="entry name" value="FASTING INDUCED LIPASE"/>
    <property type="match status" value="1"/>
</dbReference>
<dbReference type="AlphaFoldDB" id="A0A2A9P169"/>
<evidence type="ECO:0000313" key="3">
    <source>
        <dbReference type="Proteomes" id="UP000037136"/>
    </source>
</evidence>
<dbReference type="OrthoDB" id="9974421at2759"/>
<keyword evidence="3" id="KW-1185">Reference proteome</keyword>
<comment type="caution">
    <text evidence="2">The sequence shown here is derived from an EMBL/GenBank/DDBJ whole genome shotgun (WGS) entry which is preliminary data.</text>
</comment>
<evidence type="ECO:0008006" key="4">
    <source>
        <dbReference type="Google" id="ProtNLM"/>
    </source>
</evidence>